<dbReference type="EMBL" id="JARJOW010000002">
    <property type="protein sequence ID" value="MDF5689744.1"/>
    <property type="molecule type" value="Genomic_DNA"/>
</dbReference>
<reference evidence="1 2" key="1">
    <citation type="submission" date="2023-03" db="EMBL/GenBank/DDBJ databases">
        <title>Genome sequencing of Aquirufa.</title>
        <authorList>
            <person name="Pitt A."/>
            <person name="Hahn M.W."/>
        </authorList>
    </citation>
    <scope>NUCLEOTIDE SEQUENCE [LARGE SCALE GENOMIC DNA]</scope>
    <source>
        <strain evidence="1 2">WAEICH-18A</strain>
    </source>
</reference>
<name>A0ABT6BIK4_9BACT</name>
<dbReference type="SUPFAM" id="SSF48452">
    <property type="entry name" value="TPR-like"/>
    <property type="match status" value="1"/>
</dbReference>
<keyword evidence="2" id="KW-1185">Reference proteome</keyword>
<accession>A0ABT6BIK4</accession>
<evidence type="ECO:0000313" key="2">
    <source>
        <dbReference type="Proteomes" id="UP001321344"/>
    </source>
</evidence>
<dbReference type="Gene3D" id="1.25.40.10">
    <property type="entry name" value="Tetratricopeptide repeat domain"/>
    <property type="match status" value="1"/>
</dbReference>
<dbReference type="Pfam" id="PF13181">
    <property type="entry name" value="TPR_8"/>
    <property type="match status" value="2"/>
</dbReference>
<organism evidence="1 2">
    <name type="scientific">Aquirufa aurantiipilula</name>
    <dbReference type="NCBI Taxonomy" id="2696561"/>
    <lineage>
        <taxon>Bacteria</taxon>
        <taxon>Pseudomonadati</taxon>
        <taxon>Bacteroidota</taxon>
        <taxon>Cytophagia</taxon>
        <taxon>Cytophagales</taxon>
        <taxon>Flectobacillaceae</taxon>
        <taxon>Aquirufa</taxon>
    </lineage>
</organism>
<evidence type="ECO:0000313" key="1">
    <source>
        <dbReference type="EMBL" id="MDF5689744.1"/>
    </source>
</evidence>
<comment type="caution">
    <text evidence="1">The sequence shown here is derived from an EMBL/GenBank/DDBJ whole genome shotgun (WGS) entry which is preliminary data.</text>
</comment>
<dbReference type="RefSeq" id="WP_223142361.1">
    <property type="nucleotide sequence ID" value="NZ_CBCSDE010000001.1"/>
</dbReference>
<protein>
    <submittedName>
        <fullName evidence="1">Tetratricopeptide repeat protein</fullName>
    </submittedName>
</protein>
<dbReference type="InterPro" id="IPR011990">
    <property type="entry name" value="TPR-like_helical_dom_sf"/>
</dbReference>
<dbReference type="InterPro" id="IPR019734">
    <property type="entry name" value="TPR_rpt"/>
</dbReference>
<sequence length="102" mass="11826">MERKEFIKNEIKQEPENPFNYYLLALELKKEGDVDSSIETFNLLVVNFPNYIATYYSFADYLLELGKDDKAKEILDTGIERAEASGSTKALHELKQLLELNF</sequence>
<dbReference type="Proteomes" id="UP001321344">
    <property type="component" value="Unassembled WGS sequence"/>
</dbReference>
<proteinExistence type="predicted"/>
<gene>
    <name evidence="1" type="ORF">PQG43_02595</name>
</gene>